<dbReference type="InterPro" id="IPR029062">
    <property type="entry name" value="Class_I_gatase-like"/>
</dbReference>
<dbReference type="InterPro" id="IPR011697">
    <property type="entry name" value="Peptidase_C26"/>
</dbReference>
<dbReference type="PANTHER" id="PTHR43235:SF1">
    <property type="entry name" value="GLUTAMINE AMIDOTRANSFERASE PB2B2.05-RELATED"/>
    <property type="match status" value="1"/>
</dbReference>
<dbReference type="GO" id="GO:0005829">
    <property type="term" value="C:cytosol"/>
    <property type="evidence" value="ECO:0007669"/>
    <property type="project" value="TreeGrafter"/>
</dbReference>
<sequence>MALIGVTMSYDYNKNQAKINENFFRTIELAGGLPVCIPPIRNEAALKDLSEKLDGIVLSGGPDVDPMHYNEKPIPQLGNIDPDRDTAEILITREMFELKKPILGICRGMQVLNVAFGGTLIQDVTAHLENPLKHEQDAPRWYKSHEIEICEEDSIVFRLFGHRKLRVNSFHHQAIKEVAPGFKICAIAPDGIIEAIESIDRDRFCVGVQWHPEEMLCEPRFFSLFEALIEAAEKAEALR</sequence>
<protein>
    <submittedName>
        <fullName evidence="1">Glutamine amidotransferase</fullName>
    </submittedName>
</protein>
<dbReference type="SUPFAM" id="SSF52317">
    <property type="entry name" value="Class I glutamine amidotransferase-like"/>
    <property type="match status" value="1"/>
</dbReference>
<dbReference type="FunFam" id="3.40.50.880:FF:000030">
    <property type="entry name" value="Gamma-glutamyl-gamma-aminobutyrate hydrolase PuuD"/>
    <property type="match status" value="1"/>
</dbReference>
<dbReference type="GO" id="GO:0016740">
    <property type="term" value="F:transferase activity"/>
    <property type="evidence" value="ECO:0007669"/>
    <property type="project" value="UniProtKB-KW"/>
</dbReference>
<dbReference type="Proteomes" id="UP000062160">
    <property type="component" value="Unassembled WGS sequence"/>
</dbReference>
<dbReference type="GO" id="GO:0033969">
    <property type="term" value="F:gamma-glutamyl-gamma-aminobutyrate hydrolase activity"/>
    <property type="evidence" value="ECO:0007669"/>
    <property type="project" value="TreeGrafter"/>
</dbReference>
<dbReference type="PANTHER" id="PTHR43235">
    <property type="entry name" value="GLUTAMINE AMIDOTRANSFERASE PB2B2.05-RELATED"/>
    <property type="match status" value="1"/>
</dbReference>
<dbReference type="Pfam" id="PF07722">
    <property type="entry name" value="Peptidase_C26"/>
    <property type="match status" value="1"/>
</dbReference>
<accession>A0A0U9HMZ4</accession>
<dbReference type="STRING" id="224999.GCA_001485475_01264"/>
<gene>
    <name evidence="1" type="ORF">TSYNT_7267</name>
</gene>
<evidence type="ECO:0000313" key="1">
    <source>
        <dbReference type="EMBL" id="GAQ25249.1"/>
    </source>
</evidence>
<proteinExistence type="predicted"/>
<dbReference type="PROSITE" id="PS51273">
    <property type="entry name" value="GATASE_TYPE_1"/>
    <property type="match status" value="1"/>
</dbReference>
<keyword evidence="1" id="KW-0315">Glutamine amidotransferase</keyword>
<dbReference type="Gene3D" id="3.40.50.880">
    <property type="match status" value="1"/>
</dbReference>
<name>A0A0U9HMZ4_9FIRM</name>
<dbReference type="GO" id="GO:0006598">
    <property type="term" value="P:polyamine catabolic process"/>
    <property type="evidence" value="ECO:0007669"/>
    <property type="project" value="TreeGrafter"/>
</dbReference>
<dbReference type="AlphaFoldDB" id="A0A0U9HMZ4"/>
<dbReference type="InterPro" id="IPR044668">
    <property type="entry name" value="PuuD-like"/>
</dbReference>
<dbReference type="CDD" id="cd01745">
    <property type="entry name" value="GATase1_2"/>
    <property type="match status" value="1"/>
</dbReference>
<keyword evidence="1" id="KW-0808">Transferase</keyword>
<organism evidence="1">
    <name type="scientific">Tepidanaerobacter syntrophicus</name>
    <dbReference type="NCBI Taxonomy" id="224999"/>
    <lineage>
        <taxon>Bacteria</taxon>
        <taxon>Bacillati</taxon>
        <taxon>Bacillota</taxon>
        <taxon>Clostridia</taxon>
        <taxon>Thermosediminibacterales</taxon>
        <taxon>Tepidanaerobacteraceae</taxon>
        <taxon>Tepidanaerobacter</taxon>
    </lineage>
</organism>
<evidence type="ECO:0000313" key="2">
    <source>
        <dbReference type="Proteomes" id="UP000062160"/>
    </source>
</evidence>
<dbReference type="RefSeq" id="WP_238142651.1">
    <property type="nucleotide sequence ID" value="NZ_BSDN01000002.1"/>
</dbReference>
<reference evidence="1" key="1">
    <citation type="journal article" date="2016" name="Genome Announc.">
        <title>Draft Genome Sequence of the Syntrophic Lactate-Degrading Bacterium Tepidanaerobacter syntrophicus JLT.</title>
        <authorList>
            <person name="Matsuura N."/>
            <person name="Ohashi A."/>
            <person name="Tourlousse D.M."/>
            <person name="Sekiguchi Y."/>
        </authorList>
    </citation>
    <scope>NUCLEOTIDE SEQUENCE [LARGE SCALE GENOMIC DNA]</scope>
    <source>
        <strain evidence="1">JL</strain>
    </source>
</reference>
<dbReference type="EMBL" id="DF977001">
    <property type="protein sequence ID" value="GAQ25249.1"/>
    <property type="molecule type" value="Genomic_DNA"/>
</dbReference>
<keyword evidence="2" id="KW-1185">Reference proteome</keyword>